<name>A0A0H2TZR4_MAGP6</name>
<feature type="compositionally biased region" description="Low complexity" evidence="1">
    <location>
        <begin position="161"/>
        <end position="172"/>
    </location>
</feature>
<dbReference type="EMBL" id="GL876970">
    <property type="protein sequence ID" value="KLU87166.1"/>
    <property type="molecule type" value="Genomic_DNA"/>
</dbReference>
<evidence type="ECO:0000256" key="1">
    <source>
        <dbReference type="SAM" id="MobiDB-lite"/>
    </source>
</evidence>
<feature type="compositionally biased region" description="Basic and acidic residues" evidence="1">
    <location>
        <begin position="252"/>
        <end position="267"/>
    </location>
</feature>
<protein>
    <submittedName>
        <fullName evidence="2">Uncharacterized protein</fullName>
    </submittedName>
</protein>
<feature type="compositionally biased region" description="Low complexity" evidence="1">
    <location>
        <begin position="100"/>
        <end position="112"/>
    </location>
</feature>
<reference evidence="2" key="2">
    <citation type="submission" date="2011-03" db="EMBL/GenBank/DDBJ databases">
        <title>Annotation of Magnaporthe poae ATCC 64411.</title>
        <authorList>
            <person name="Ma L.-J."/>
            <person name="Dead R."/>
            <person name="Young S.K."/>
            <person name="Zeng Q."/>
            <person name="Gargeya S."/>
            <person name="Fitzgerald M."/>
            <person name="Haas B."/>
            <person name="Abouelleil A."/>
            <person name="Alvarado L."/>
            <person name="Arachchi H.M."/>
            <person name="Berlin A."/>
            <person name="Brown A."/>
            <person name="Chapman S.B."/>
            <person name="Chen Z."/>
            <person name="Dunbar C."/>
            <person name="Freedman E."/>
            <person name="Gearin G."/>
            <person name="Gellesch M."/>
            <person name="Goldberg J."/>
            <person name="Griggs A."/>
            <person name="Gujja S."/>
            <person name="Heiman D."/>
            <person name="Howarth C."/>
            <person name="Larson L."/>
            <person name="Lui A."/>
            <person name="MacDonald P.J.P."/>
            <person name="Mehta T."/>
            <person name="Montmayeur A."/>
            <person name="Murphy C."/>
            <person name="Neiman D."/>
            <person name="Pearson M."/>
            <person name="Priest M."/>
            <person name="Roberts A."/>
            <person name="Saif S."/>
            <person name="Shea T."/>
            <person name="Shenoy N."/>
            <person name="Sisk P."/>
            <person name="Stolte C."/>
            <person name="Sykes S."/>
            <person name="Yandava C."/>
            <person name="Wortman J."/>
            <person name="Nusbaum C."/>
            <person name="Birren B."/>
        </authorList>
    </citation>
    <scope>NUCLEOTIDE SEQUENCE</scope>
    <source>
        <strain evidence="2">ATCC 64411</strain>
    </source>
</reference>
<feature type="compositionally biased region" description="Polar residues" evidence="1">
    <location>
        <begin position="87"/>
        <end position="99"/>
    </location>
</feature>
<dbReference type="VEuPathDB" id="FungiDB:MAPG_06169"/>
<feature type="region of interest" description="Disordered" evidence="1">
    <location>
        <begin position="1"/>
        <end position="325"/>
    </location>
</feature>
<feature type="compositionally biased region" description="Polar residues" evidence="1">
    <location>
        <begin position="306"/>
        <end position="316"/>
    </location>
</feature>
<proteinExistence type="predicted"/>
<sequence length="325" mass="35901">MDDQSTSDRLRSRLSGAAGSMVPVAPQQQQILRRRRSSLTESELSVNTNAASAGGSEIGSPPRVASKPAFAPRRPKVSFPSSHSSSALQTLSRQSPEPTQNGQHQQHQQQHQHNQHNRHQQQEPKKPARISLRPALKPSSSHPSGQHTYQHRPPIPPPPSSDATSTPSTVSSLTDSEIIPPRRPGGLSFRPAQKIERPQLPSPPQSAGRLPYSMPGGWDELDEPDAREEHNEMIRRRPAAYHQSLPSSPRHGPREIEYIPDSRRQSESDFSDTDLSENTEVTTTESDTTVSYTTQPSRKTKVHLPNSGNNTLARSNSNRDSDKRA</sequence>
<gene>
    <name evidence="2" type="ORF">MAPG_06169</name>
</gene>
<accession>A0A0H2TZR4</accession>
<organism evidence="2">
    <name type="scientific">Magnaporthiopsis poae (strain ATCC 64411 / 73-15)</name>
    <name type="common">Kentucky bluegrass fungus</name>
    <name type="synonym">Magnaporthe poae</name>
    <dbReference type="NCBI Taxonomy" id="644358"/>
    <lineage>
        <taxon>Eukaryota</taxon>
        <taxon>Fungi</taxon>
        <taxon>Dikarya</taxon>
        <taxon>Ascomycota</taxon>
        <taxon>Pezizomycotina</taxon>
        <taxon>Sordariomycetes</taxon>
        <taxon>Sordariomycetidae</taxon>
        <taxon>Magnaporthales</taxon>
        <taxon>Magnaporthaceae</taxon>
        <taxon>Magnaporthiopsis</taxon>
    </lineage>
</organism>
<feature type="compositionally biased region" description="Low complexity" evidence="1">
    <location>
        <begin position="279"/>
        <end position="294"/>
    </location>
</feature>
<evidence type="ECO:0000313" key="2">
    <source>
        <dbReference type="EMBL" id="KLU87166.1"/>
    </source>
</evidence>
<reference evidence="2" key="1">
    <citation type="submission" date="2010-05" db="EMBL/GenBank/DDBJ databases">
        <title>The Genome Sequence of Magnaporthe poae strain ATCC 64411.</title>
        <authorList>
            <consortium name="The Broad Institute Genome Sequencing Platform"/>
            <consortium name="Broad Institute Genome Sequencing Center for Infectious Disease"/>
            <person name="Ma L.-J."/>
            <person name="Dead R."/>
            <person name="Young S."/>
            <person name="Zeng Q."/>
            <person name="Koehrsen M."/>
            <person name="Alvarado L."/>
            <person name="Berlin A."/>
            <person name="Chapman S.B."/>
            <person name="Chen Z."/>
            <person name="Freedman E."/>
            <person name="Gellesch M."/>
            <person name="Goldberg J."/>
            <person name="Griggs A."/>
            <person name="Gujja S."/>
            <person name="Heilman E.R."/>
            <person name="Heiman D."/>
            <person name="Hepburn T."/>
            <person name="Howarth C."/>
            <person name="Jen D."/>
            <person name="Larson L."/>
            <person name="Mehta T."/>
            <person name="Neiman D."/>
            <person name="Pearson M."/>
            <person name="Roberts A."/>
            <person name="Saif S."/>
            <person name="Shea T."/>
            <person name="Shenoy N."/>
            <person name="Sisk P."/>
            <person name="Stolte C."/>
            <person name="Sykes S."/>
            <person name="Walk T."/>
            <person name="White J."/>
            <person name="Yandava C."/>
            <person name="Haas B."/>
            <person name="Nusbaum C."/>
            <person name="Birren B."/>
        </authorList>
    </citation>
    <scope>NUCLEOTIDE SEQUENCE</scope>
    <source>
        <strain evidence="2">ATCC 64411</strain>
    </source>
</reference>
<feature type="compositionally biased region" description="Polar residues" evidence="1">
    <location>
        <begin position="138"/>
        <end position="148"/>
    </location>
</feature>
<feature type="compositionally biased region" description="Basic and acidic residues" evidence="1">
    <location>
        <begin position="1"/>
        <end position="11"/>
    </location>
</feature>
<feature type="non-terminal residue" evidence="2">
    <location>
        <position position="325"/>
    </location>
</feature>
<dbReference type="AlphaFoldDB" id="A0A0H2TZR4"/>